<feature type="transmembrane region" description="Helical" evidence="6">
    <location>
        <begin position="295"/>
        <end position="313"/>
    </location>
</feature>
<dbReference type="Proteomes" id="UP000021053">
    <property type="component" value="Unassembled WGS sequence"/>
</dbReference>
<evidence type="ECO:0000256" key="2">
    <source>
        <dbReference type="ARBA" id="ARBA00022692"/>
    </source>
</evidence>
<feature type="transmembrane region" description="Helical" evidence="6">
    <location>
        <begin position="37"/>
        <end position="59"/>
    </location>
</feature>
<dbReference type="GO" id="GO:0051301">
    <property type="term" value="P:cell division"/>
    <property type="evidence" value="ECO:0007669"/>
    <property type="project" value="UniProtKB-KW"/>
</dbReference>
<evidence type="ECO:0000256" key="6">
    <source>
        <dbReference type="SAM" id="Phobius"/>
    </source>
</evidence>
<feature type="transmembrane region" description="Helical" evidence="6">
    <location>
        <begin position="94"/>
        <end position="113"/>
    </location>
</feature>
<comment type="caution">
    <text evidence="7">The sequence shown here is derived from an EMBL/GenBank/DDBJ whole genome shotgun (WGS) entry which is preliminary data.</text>
</comment>
<evidence type="ECO:0000313" key="8">
    <source>
        <dbReference type="Proteomes" id="UP000021053"/>
    </source>
</evidence>
<evidence type="ECO:0000313" key="7">
    <source>
        <dbReference type="EMBL" id="EXG79018.1"/>
    </source>
</evidence>
<dbReference type="RefSeq" id="WP_084699809.1">
    <property type="nucleotide sequence ID" value="NZ_KK073874.1"/>
</dbReference>
<keyword evidence="3" id="KW-0133">Cell shape</keyword>
<keyword evidence="7" id="KW-0132">Cell division</keyword>
<dbReference type="PANTHER" id="PTHR30474:SF3">
    <property type="entry name" value="PEPTIDOGLYCAN GLYCOSYLTRANSFERASE RODA"/>
    <property type="match status" value="1"/>
</dbReference>
<sequence>MTASAAPRPAGGSDPALTSVIGRPDRPLANNQRNTELFLLIVSLVVVTGMSVAVQASVLGEISGNALALPGLLALLFFGAHVAIRFLAPYADPLILPAVATINGISVVFIRRLDLGRLTPDERLAAGVLSGEGSEALKQYIWATVAILGFVALLWLVRDHRSLARFGYIALFTGLVLVMLPAVLPSSLSEINGAKLWIIIPGLGQIQPGEFAKIALLLYFARSLVDNRDFLQIVGKYQTLKATPGFLFRAYAPIIGAWLVSLSILVFEKDLGSSLLYFGLFLVMLYIATNSWRWLVIGLLLFMVGAYSAFLVVSRVQLRVNVWLHPFDDPFDTGYQIVQSLLALGSGGLFGSGPGAGSPNLLSLYASTDFVFAAIGEEIGLFGLTALLMLYALIASRGIRAGLDVRDSYGKLLAGGLAFSITLQTFVIVGGVTKLIPLTGLTTPFLAYGGSSLVANWLIIALLIRISDAGRRPAKVKAPPLQLRDAPTEVVKL</sequence>
<reference evidence="7 8" key="1">
    <citation type="submission" date="2013-07" db="EMBL/GenBank/DDBJ databases">
        <authorList>
            <consortium name="DOE Joint Genome Institute"/>
            <person name="Eisen J."/>
            <person name="Huntemann M."/>
            <person name="Han J."/>
            <person name="Chen A."/>
            <person name="Kyrpides N."/>
            <person name="Mavromatis K."/>
            <person name="Markowitz V."/>
            <person name="Palaniappan K."/>
            <person name="Ivanova N."/>
            <person name="Schaumberg A."/>
            <person name="Pati A."/>
            <person name="Liolios K."/>
            <person name="Nordberg H.P."/>
            <person name="Cantor M.N."/>
            <person name="Hua S.X."/>
            <person name="Woyke T."/>
        </authorList>
    </citation>
    <scope>NUCLEOTIDE SEQUENCE [LARGE SCALE GENOMIC DNA]</scope>
    <source>
        <strain evidence="7 8">DSM 44712</strain>
    </source>
</reference>
<dbReference type="AlphaFoldDB" id="A0A010YV34"/>
<evidence type="ECO:0000256" key="1">
    <source>
        <dbReference type="ARBA" id="ARBA00004141"/>
    </source>
</evidence>
<feature type="transmembrane region" description="Helical" evidence="6">
    <location>
        <begin position="412"/>
        <end position="433"/>
    </location>
</feature>
<dbReference type="Pfam" id="PF01098">
    <property type="entry name" value="FTSW_RODA_SPOVE"/>
    <property type="match status" value="1"/>
</dbReference>
<feature type="transmembrane region" description="Helical" evidence="6">
    <location>
        <begin position="445"/>
        <end position="464"/>
    </location>
</feature>
<dbReference type="PATRIC" id="fig|927661.3.peg.31"/>
<keyword evidence="2 6" id="KW-0812">Transmembrane</keyword>
<dbReference type="GO" id="GO:0015648">
    <property type="term" value="F:lipid-linked peptidoglycan transporter activity"/>
    <property type="evidence" value="ECO:0007669"/>
    <property type="project" value="TreeGrafter"/>
</dbReference>
<dbReference type="InterPro" id="IPR001182">
    <property type="entry name" value="FtsW/RodA"/>
</dbReference>
<feature type="transmembrane region" description="Helical" evidence="6">
    <location>
        <begin position="274"/>
        <end position="289"/>
    </location>
</feature>
<dbReference type="GO" id="GO:0008360">
    <property type="term" value="P:regulation of cell shape"/>
    <property type="evidence" value="ECO:0007669"/>
    <property type="project" value="UniProtKB-KW"/>
</dbReference>
<evidence type="ECO:0000256" key="3">
    <source>
        <dbReference type="ARBA" id="ARBA00022960"/>
    </source>
</evidence>
<feature type="transmembrane region" description="Helical" evidence="6">
    <location>
        <begin position="140"/>
        <end position="157"/>
    </location>
</feature>
<keyword evidence="5 6" id="KW-0472">Membrane</keyword>
<keyword evidence="8" id="KW-1185">Reference proteome</keyword>
<comment type="subcellular location">
    <subcellularLocation>
        <location evidence="1">Membrane</location>
        <topology evidence="1">Multi-pass membrane protein</topology>
    </subcellularLocation>
</comment>
<dbReference type="HOGENOM" id="CLU_029243_3_1_11"/>
<proteinExistence type="predicted"/>
<feature type="transmembrane region" description="Helical" evidence="6">
    <location>
        <begin position="66"/>
        <end position="88"/>
    </location>
</feature>
<feature type="transmembrane region" description="Helical" evidence="6">
    <location>
        <begin position="163"/>
        <end position="184"/>
    </location>
</feature>
<dbReference type="PANTHER" id="PTHR30474">
    <property type="entry name" value="CELL CYCLE PROTEIN"/>
    <property type="match status" value="1"/>
</dbReference>
<dbReference type="EMBL" id="JFBT01000001">
    <property type="protein sequence ID" value="EXG79018.1"/>
    <property type="molecule type" value="Genomic_DNA"/>
</dbReference>
<evidence type="ECO:0000256" key="4">
    <source>
        <dbReference type="ARBA" id="ARBA00022989"/>
    </source>
</evidence>
<feature type="transmembrane region" description="Helical" evidence="6">
    <location>
        <begin position="196"/>
        <end position="221"/>
    </location>
</feature>
<keyword evidence="7" id="KW-0131">Cell cycle</keyword>
<evidence type="ECO:0000256" key="5">
    <source>
        <dbReference type="ARBA" id="ARBA00023136"/>
    </source>
</evidence>
<gene>
    <name evidence="7" type="ORF">CryarDRAFT_0032</name>
</gene>
<feature type="transmembrane region" description="Helical" evidence="6">
    <location>
        <begin position="370"/>
        <end position="391"/>
    </location>
</feature>
<dbReference type="GO" id="GO:0005886">
    <property type="term" value="C:plasma membrane"/>
    <property type="evidence" value="ECO:0007669"/>
    <property type="project" value="TreeGrafter"/>
</dbReference>
<feature type="transmembrane region" description="Helical" evidence="6">
    <location>
        <begin position="246"/>
        <end position="267"/>
    </location>
</feature>
<organism evidence="7 8">
    <name type="scientific">Cryptosporangium arvum DSM 44712</name>
    <dbReference type="NCBI Taxonomy" id="927661"/>
    <lineage>
        <taxon>Bacteria</taxon>
        <taxon>Bacillati</taxon>
        <taxon>Actinomycetota</taxon>
        <taxon>Actinomycetes</taxon>
        <taxon>Cryptosporangiales</taxon>
        <taxon>Cryptosporangiaceae</taxon>
        <taxon>Cryptosporangium</taxon>
    </lineage>
</organism>
<protein>
    <submittedName>
        <fullName evidence="7">Bacterial cell division membrane protein</fullName>
    </submittedName>
</protein>
<name>A0A010YV34_9ACTN</name>
<keyword evidence="4 6" id="KW-1133">Transmembrane helix</keyword>
<dbReference type="GO" id="GO:0032153">
    <property type="term" value="C:cell division site"/>
    <property type="evidence" value="ECO:0007669"/>
    <property type="project" value="TreeGrafter"/>
</dbReference>
<accession>A0A010YV34</accession>